<dbReference type="PANTHER" id="PTHR19328:SF75">
    <property type="entry name" value="ALDOSE SUGAR DEHYDROGENASE YLII"/>
    <property type="match status" value="1"/>
</dbReference>
<evidence type="ECO:0000256" key="1">
    <source>
        <dbReference type="SAM" id="SignalP"/>
    </source>
</evidence>
<organism evidence="3 4">
    <name type="scientific">Limnospira indica PCC 8005</name>
    <dbReference type="NCBI Taxonomy" id="376219"/>
    <lineage>
        <taxon>Bacteria</taxon>
        <taxon>Bacillati</taxon>
        <taxon>Cyanobacteriota</taxon>
        <taxon>Cyanophyceae</taxon>
        <taxon>Oscillatoriophycideae</taxon>
        <taxon>Oscillatoriales</taxon>
        <taxon>Sirenicapillariaceae</taxon>
        <taxon>Limnospira</taxon>
    </lineage>
</organism>
<dbReference type="InterPro" id="IPR011041">
    <property type="entry name" value="Quinoprot_gluc/sorb_DH_b-prop"/>
</dbReference>
<dbReference type="InterPro" id="IPR011042">
    <property type="entry name" value="6-blade_b-propeller_TolB-like"/>
</dbReference>
<keyword evidence="1" id="KW-0732">Signal</keyword>
<proteinExistence type="predicted"/>
<evidence type="ECO:0000313" key="3">
    <source>
        <dbReference type="EMBL" id="CDM96603.1"/>
    </source>
</evidence>
<reference evidence="3 4" key="1">
    <citation type="submission" date="2014-02" db="EMBL/GenBank/DDBJ databases">
        <authorList>
            <person name="Genoscope - CEA"/>
        </authorList>
    </citation>
    <scope>NUCLEOTIDE SEQUENCE [LARGE SCALE GENOMIC DNA]</scope>
    <source>
        <strain evidence="3 4">PCC 8005</strain>
    </source>
</reference>
<dbReference type="Proteomes" id="UP000032946">
    <property type="component" value="Chromosome"/>
</dbReference>
<dbReference type="RefSeq" id="WP_008052530.1">
    <property type="nucleotide sequence ID" value="NZ_FO818640.1"/>
</dbReference>
<dbReference type="EMBL" id="FO818640">
    <property type="protein sequence ID" value="CDM96603.1"/>
    <property type="molecule type" value="Genomic_DNA"/>
</dbReference>
<dbReference type="InterPro" id="IPR012938">
    <property type="entry name" value="Glc/Sorbosone_DH"/>
</dbReference>
<protein>
    <recommendedName>
        <fullName evidence="2">Glucose/Sorbosone dehydrogenase domain-containing protein</fullName>
    </recommendedName>
</protein>
<sequence length="393" mass="42528">MIQLLTPIAGSLLGSLLLMACATPTGVETQPENPIGQILSTEVESGASIPLNREWEQTTVVENLEHPWGLAWLPDGTMLITERPGRLRIVRDGVLDPTPVAGLPEILVLNQGGLLDIAVHPRFEENSLIYFTYSQGTPEANGVAVGRGELRGNSLENVEVIFQAVPLKRGGQHFGSRIVWLPDDTLLVAIGDGGNPPLELDGELIRLQAQNRESHLGKIVRLNDDGSIPGDNPWQGDPDSDPAIWSYGHRNIQGLAIDSQRGHVWSTEHGALGGDELNLIKGGKNYGWPLVTHSREYTGGQISDRQTHPDMVDPHIVWTPAIAPSGLAVHGGDLFAGGLVSQSVHHIQLNESGEVIDQRAIAIGQRVRDVRESPDGHLYVLTDAAPGRLIRLH</sequence>
<keyword evidence="4" id="KW-1185">Reference proteome</keyword>
<feature type="chain" id="PRO_5040511598" description="Glucose/Sorbosone dehydrogenase domain-containing protein" evidence="1">
    <location>
        <begin position="23"/>
        <end position="393"/>
    </location>
</feature>
<accession>A0A9P1P211</accession>
<feature type="signal peptide" evidence="1">
    <location>
        <begin position="1"/>
        <end position="22"/>
    </location>
</feature>
<name>A0A9P1P211_9CYAN</name>
<dbReference type="PANTHER" id="PTHR19328">
    <property type="entry name" value="HEDGEHOG-INTERACTING PROTEIN"/>
    <property type="match status" value="1"/>
</dbReference>
<dbReference type="Pfam" id="PF07995">
    <property type="entry name" value="GSDH"/>
    <property type="match status" value="1"/>
</dbReference>
<dbReference type="SUPFAM" id="SSF50952">
    <property type="entry name" value="Soluble quinoprotein glucose dehydrogenase"/>
    <property type="match status" value="1"/>
</dbReference>
<dbReference type="Gene3D" id="2.120.10.30">
    <property type="entry name" value="TolB, C-terminal domain"/>
    <property type="match status" value="1"/>
</dbReference>
<dbReference type="AlphaFoldDB" id="A0A9P1P211"/>
<evidence type="ECO:0000313" key="4">
    <source>
        <dbReference type="Proteomes" id="UP000032946"/>
    </source>
</evidence>
<feature type="domain" description="Glucose/Sorbosone dehydrogenase" evidence="2">
    <location>
        <begin position="64"/>
        <end position="391"/>
    </location>
</feature>
<gene>
    <name evidence="3" type="ORF">ARTHRO_41012</name>
</gene>
<evidence type="ECO:0000259" key="2">
    <source>
        <dbReference type="Pfam" id="PF07995"/>
    </source>
</evidence>